<evidence type="ECO:0000256" key="5">
    <source>
        <dbReference type="ARBA" id="ARBA00022989"/>
    </source>
</evidence>
<accession>A0AAD4GIR5</accession>
<evidence type="ECO:0000313" key="14">
    <source>
        <dbReference type="Proteomes" id="UP001194468"/>
    </source>
</evidence>
<gene>
    <name evidence="13" type="ORF">L210DRAFT_3474537</name>
</gene>
<evidence type="ECO:0000256" key="2">
    <source>
        <dbReference type="ARBA" id="ARBA00008880"/>
    </source>
</evidence>
<feature type="domain" description="ER membrane protein complex subunit 7 beta-sandwich" evidence="12">
    <location>
        <begin position="40"/>
        <end position="147"/>
    </location>
</feature>
<dbReference type="InterPro" id="IPR019008">
    <property type="entry name" value="Beta_sandwich_EMC7"/>
</dbReference>
<dbReference type="GO" id="GO:0072546">
    <property type="term" value="C:EMC complex"/>
    <property type="evidence" value="ECO:0007669"/>
    <property type="project" value="TreeGrafter"/>
</dbReference>
<evidence type="ECO:0000256" key="4">
    <source>
        <dbReference type="ARBA" id="ARBA00022729"/>
    </source>
</evidence>
<name>A0AAD4GIR5_BOLED</name>
<evidence type="ECO:0000313" key="13">
    <source>
        <dbReference type="EMBL" id="KAF8446113.1"/>
    </source>
</evidence>
<dbReference type="Proteomes" id="UP001194468">
    <property type="component" value="Unassembled WGS sequence"/>
</dbReference>
<evidence type="ECO:0000256" key="1">
    <source>
        <dbReference type="ARBA" id="ARBA00004167"/>
    </source>
</evidence>
<evidence type="ECO:0000259" key="12">
    <source>
        <dbReference type="Pfam" id="PF09430"/>
    </source>
</evidence>
<keyword evidence="7" id="KW-0119">Carbohydrate metabolism</keyword>
<dbReference type="InterPro" id="IPR013784">
    <property type="entry name" value="Carb-bd-like_fold"/>
</dbReference>
<keyword evidence="14" id="KW-1185">Reference proteome</keyword>
<comment type="subcellular location">
    <subcellularLocation>
        <location evidence="1">Membrane</location>
        <topology evidence="1">Single-pass membrane protein</topology>
    </subcellularLocation>
</comment>
<dbReference type="Pfam" id="PF09430">
    <property type="entry name" value="EMC7_beta-sandw"/>
    <property type="match status" value="1"/>
</dbReference>
<feature type="region of interest" description="Disordered" evidence="9">
    <location>
        <begin position="207"/>
        <end position="234"/>
    </location>
</feature>
<evidence type="ECO:0000256" key="11">
    <source>
        <dbReference type="SAM" id="SignalP"/>
    </source>
</evidence>
<keyword evidence="6 10" id="KW-0472">Membrane</keyword>
<keyword evidence="5 10" id="KW-1133">Transmembrane helix</keyword>
<evidence type="ECO:0000256" key="3">
    <source>
        <dbReference type="ARBA" id="ARBA00022692"/>
    </source>
</evidence>
<keyword evidence="4 11" id="KW-0732">Signal</keyword>
<evidence type="ECO:0000256" key="10">
    <source>
        <dbReference type="SAM" id="Phobius"/>
    </source>
</evidence>
<reference evidence="13" key="1">
    <citation type="submission" date="2019-10" db="EMBL/GenBank/DDBJ databases">
        <authorList>
            <consortium name="DOE Joint Genome Institute"/>
            <person name="Kuo A."/>
            <person name="Miyauchi S."/>
            <person name="Kiss E."/>
            <person name="Drula E."/>
            <person name="Kohler A."/>
            <person name="Sanchez-Garcia M."/>
            <person name="Andreopoulos B."/>
            <person name="Barry K.W."/>
            <person name="Bonito G."/>
            <person name="Buee M."/>
            <person name="Carver A."/>
            <person name="Chen C."/>
            <person name="Cichocki N."/>
            <person name="Clum A."/>
            <person name="Culley D."/>
            <person name="Crous P.W."/>
            <person name="Fauchery L."/>
            <person name="Girlanda M."/>
            <person name="Hayes R."/>
            <person name="Keri Z."/>
            <person name="LaButti K."/>
            <person name="Lipzen A."/>
            <person name="Lombard V."/>
            <person name="Magnuson J."/>
            <person name="Maillard F."/>
            <person name="Morin E."/>
            <person name="Murat C."/>
            <person name="Nolan M."/>
            <person name="Ohm R."/>
            <person name="Pangilinan J."/>
            <person name="Pereira M."/>
            <person name="Perotto S."/>
            <person name="Peter M."/>
            <person name="Riley R."/>
            <person name="Sitrit Y."/>
            <person name="Stielow B."/>
            <person name="Szollosi G."/>
            <person name="Zifcakova L."/>
            <person name="Stursova M."/>
            <person name="Spatafora J.W."/>
            <person name="Tedersoo L."/>
            <person name="Vaario L.-M."/>
            <person name="Yamada A."/>
            <person name="Yan M."/>
            <person name="Wang P."/>
            <person name="Xu J."/>
            <person name="Bruns T."/>
            <person name="Baldrian P."/>
            <person name="Vilgalys R."/>
            <person name="Henrissat B."/>
            <person name="Grigoriev I.V."/>
            <person name="Hibbett D."/>
            <person name="Nagy L.G."/>
            <person name="Martin F.M."/>
        </authorList>
    </citation>
    <scope>NUCLEOTIDE SEQUENCE</scope>
    <source>
        <strain evidence="13">BED1</strain>
    </source>
</reference>
<evidence type="ECO:0000256" key="8">
    <source>
        <dbReference type="ARBA" id="ARBA00023326"/>
    </source>
</evidence>
<protein>
    <recommendedName>
        <fullName evidence="12">ER membrane protein complex subunit 7 beta-sandwich domain-containing protein</fullName>
    </recommendedName>
</protein>
<comment type="caution">
    <text evidence="13">The sequence shown here is derived from an EMBL/GenBank/DDBJ whole genome shotgun (WGS) entry which is preliminary data.</text>
</comment>
<feature type="transmembrane region" description="Helical" evidence="10">
    <location>
        <begin position="144"/>
        <end position="162"/>
    </location>
</feature>
<dbReference type="SUPFAM" id="SSF49452">
    <property type="entry name" value="Starch-binding domain-like"/>
    <property type="match status" value="1"/>
</dbReference>
<feature type="signal peptide" evidence="11">
    <location>
        <begin position="1"/>
        <end position="18"/>
    </location>
</feature>
<dbReference type="GO" id="GO:0030246">
    <property type="term" value="F:carbohydrate binding"/>
    <property type="evidence" value="ECO:0007669"/>
    <property type="project" value="InterPro"/>
</dbReference>
<organism evidence="13 14">
    <name type="scientific">Boletus edulis BED1</name>
    <dbReference type="NCBI Taxonomy" id="1328754"/>
    <lineage>
        <taxon>Eukaryota</taxon>
        <taxon>Fungi</taxon>
        <taxon>Dikarya</taxon>
        <taxon>Basidiomycota</taxon>
        <taxon>Agaricomycotina</taxon>
        <taxon>Agaricomycetes</taxon>
        <taxon>Agaricomycetidae</taxon>
        <taxon>Boletales</taxon>
        <taxon>Boletineae</taxon>
        <taxon>Boletaceae</taxon>
        <taxon>Boletoideae</taxon>
        <taxon>Boletus</taxon>
    </lineage>
</organism>
<dbReference type="PANTHER" id="PTHR13605:SF4">
    <property type="entry name" value="ER MEMBRANE PROTEIN COMPLEX SUBUNIT 7"/>
    <property type="match status" value="1"/>
</dbReference>
<keyword evidence="8" id="KW-0624">Polysaccharide degradation</keyword>
<dbReference type="Gene3D" id="2.60.40.1120">
    <property type="entry name" value="Carboxypeptidase-like, regulatory domain"/>
    <property type="match status" value="1"/>
</dbReference>
<keyword evidence="3 10" id="KW-0812">Transmembrane</keyword>
<feature type="chain" id="PRO_5042270964" description="ER membrane protein complex subunit 7 beta-sandwich domain-containing protein" evidence="11">
    <location>
        <begin position="19"/>
        <end position="234"/>
    </location>
</feature>
<reference evidence="13" key="2">
    <citation type="journal article" date="2020" name="Nat. Commun.">
        <title>Large-scale genome sequencing of mycorrhizal fungi provides insights into the early evolution of symbiotic traits.</title>
        <authorList>
            <person name="Miyauchi S."/>
            <person name="Kiss E."/>
            <person name="Kuo A."/>
            <person name="Drula E."/>
            <person name="Kohler A."/>
            <person name="Sanchez-Garcia M."/>
            <person name="Morin E."/>
            <person name="Andreopoulos B."/>
            <person name="Barry K.W."/>
            <person name="Bonito G."/>
            <person name="Buee M."/>
            <person name="Carver A."/>
            <person name="Chen C."/>
            <person name="Cichocki N."/>
            <person name="Clum A."/>
            <person name="Culley D."/>
            <person name="Crous P.W."/>
            <person name="Fauchery L."/>
            <person name="Girlanda M."/>
            <person name="Hayes R.D."/>
            <person name="Keri Z."/>
            <person name="LaButti K."/>
            <person name="Lipzen A."/>
            <person name="Lombard V."/>
            <person name="Magnuson J."/>
            <person name="Maillard F."/>
            <person name="Murat C."/>
            <person name="Nolan M."/>
            <person name="Ohm R.A."/>
            <person name="Pangilinan J."/>
            <person name="Pereira M.F."/>
            <person name="Perotto S."/>
            <person name="Peter M."/>
            <person name="Pfister S."/>
            <person name="Riley R."/>
            <person name="Sitrit Y."/>
            <person name="Stielow J.B."/>
            <person name="Szollosi G."/>
            <person name="Zifcakova L."/>
            <person name="Stursova M."/>
            <person name="Spatafora J.W."/>
            <person name="Tedersoo L."/>
            <person name="Vaario L.M."/>
            <person name="Yamada A."/>
            <person name="Yan M."/>
            <person name="Wang P."/>
            <person name="Xu J."/>
            <person name="Bruns T."/>
            <person name="Baldrian P."/>
            <person name="Vilgalys R."/>
            <person name="Dunand C."/>
            <person name="Henrissat B."/>
            <person name="Grigoriev I.V."/>
            <person name="Hibbett D."/>
            <person name="Nagy L.G."/>
            <person name="Martin F.M."/>
        </authorList>
    </citation>
    <scope>NUCLEOTIDE SEQUENCE</scope>
    <source>
        <strain evidence="13">BED1</strain>
    </source>
</reference>
<proteinExistence type="inferred from homology"/>
<dbReference type="InterPro" id="IPR039163">
    <property type="entry name" value="EMC7"/>
</dbReference>
<evidence type="ECO:0000256" key="9">
    <source>
        <dbReference type="SAM" id="MobiDB-lite"/>
    </source>
</evidence>
<evidence type="ECO:0000256" key="7">
    <source>
        <dbReference type="ARBA" id="ARBA00023277"/>
    </source>
</evidence>
<dbReference type="AlphaFoldDB" id="A0AAD4GIR5"/>
<sequence length="234" mass="25726">MKLQLLGISAILFSTCLCLDLTGHVQWNDICPNYRVLGPAKVVLDAGKYSARITRNGNFSIPDVDPGIYALSVTSHDYIFDQFRVDVVDSTSPPHVRSHILGTPLISATSAFLRYPIVLVPRHKNNYFTPRESFNLLGMFQNPMVMIMVLTGVMMLGMPYIMKHLDPQTLEELKSQQGKIASIHNSIQNGDVKSGLSALLAAEEESKASVASGRAPGNGTTIQQRKAGRGSRRR</sequence>
<dbReference type="PANTHER" id="PTHR13605">
    <property type="entry name" value="ER MEMBRANE PROTEIN COMPLEX SUBUNIT 7"/>
    <property type="match status" value="1"/>
</dbReference>
<dbReference type="EMBL" id="WHUW01000005">
    <property type="protein sequence ID" value="KAF8446113.1"/>
    <property type="molecule type" value="Genomic_DNA"/>
</dbReference>
<comment type="similarity">
    <text evidence="2">Belongs to the EMC7 family.</text>
</comment>
<evidence type="ECO:0000256" key="6">
    <source>
        <dbReference type="ARBA" id="ARBA00023136"/>
    </source>
</evidence>
<dbReference type="GO" id="GO:0000272">
    <property type="term" value="P:polysaccharide catabolic process"/>
    <property type="evidence" value="ECO:0007669"/>
    <property type="project" value="UniProtKB-KW"/>
</dbReference>